<dbReference type="WBParaSite" id="ES5_v2.g13334.t1">
    <property type="protein sequence ID" value="ES5_v2.g13334.t1"/>
    <property type="gene ID" value="ES5_v2.g13334"/>
</dbReference>
<accession>A0AC34F7Z8</accession>
<reference evidence="2" key="1">
    <citation type="submission" date="2022-11" db="UniProtKB">
        <authorList>
            <consortium name="WormBaseParasite"/>
        </authorList>
    </citation>
    <scope>IDENTIFICATION</scope>
</reference>
<protein>
    <submittedName>
        <fullName evidence="2">Uncharacterized protein</fullName>
    </submittedName>
</protein>
<evidence type="ECO:0000313" key="1">
    <source>
        <dbReference type="Proteomes" id="UP000887579"/>
    </source>
</evidence>
<evidence type="ECO:0000313" key="2">
    <source>
        <dbReference type="WBParaSite" id="ES5_v2.g13334.t1"/>
    </source>
</evidence>
<sequence length="287" mass="32211">MFYSSSQLADISHDENGTSKDEETFESAVTGVVDQSKTLRKKGALLLSLKLLGAFDETTKKPFSKIQLKNSTLSTLSMEIATERAKTLIVLEGIINTSQTKNHVGFVEQLKMDNFGQFFDSIKSIPTISLLNNSIHIRVSYMLHCALSEEDRLVSYLFNDLGITSLILDVLKSIPEEGSNVSVFGARAFFYRLSERIAIAKEQSQNIARITKRISDLTDNNALINFADGALMDYLLGVNKLEPTMKVVVRSSTSSMIETLEKPDSNKPDMIFEHYRAEMQKFKEDKK</sequence>
<dbReference type="Proteomes" id="UP000887579">
    <property type="component" value="Unplaced"/>
</dbReference>
<name>A0AC34F7Z8_9BILA</name>
<proteinExistence type="predicted"/>
<organism evidence="1 2">
    <name type="scientific">Panagrolaimus sp. ES5</name>
    <dbReference type="NCBI Taxonomy" id="591445"/>
    <lineage>
        <taxon>Eukaryota</taxon>
        <taxon>Metazoa</taxon>
        <taxon>Ecdysozoa</taxon>
        <taxon>Nematoda</taxon>
        <taxon>Chromadorea</taxon>
        <taxon>Rhabditida</taxon>
        <taxon>Tylenchina</taxon>
        <taxon>Panagrolaimomorpha</taxon>
        <taxon>Panagrolaimoidea</taxon>
        <taxon>Panagrolaimidae</taxon>
        <taxon>Panagrolaimus</taxon>
    </lineage>
</organism>